<dbReference type="GO" id="GO:0035098">
    <property type="term" value="C:ESC/E(Z) complex"/>
    <property type="evidence" value="ECO:0007669"/>
    <property type="project" value="TreeGrafter"/>
</dbReference>
<comment type="subcellular location">
    <subcellularLocation>
        <location evidence="1">Nucleus</location>
    </subcellularLocation>
</comment>
<dbReference type="PANTHER" id="PTHR46541">
    <property type="entry name" value="ZINC FINGER PROTEIN AEBP2"/>
    <property type="match status" value="1"/>
</dbReference>
<feature type="domain" description="AEBP2-like C-terminal SH3" evidence="10">
    <location>
        <begin position="44"/>
        <end position="109"/>
    </location>
</feature>
<dbReference type="EMBL" id="JAODUO010000845">
    <property type="protein sequence ID" value="KAK2173879.1"/>
    <property type="molecule type" value="Genomic_DNA"/>
</dbReference>
<keyword evidence="2" id="KW-0678">Repressor</keyword>
<keyword evidence="12" id="KW-1185">Reference proteome</keyword>
<dbReference type="InterPro" id="IPR052130">
    <property type="entry name" value="AEBP2/jing_C2H2-ZnF"/>
</dbReference>
<accession>A0AAD9KMK0</accession>
<proteinExistence type="predicted"/>
<dbReference type="GO" id="GO:0008270">
    <property type="term" value="F:zinc ion binding"/>
    <property type="evidence" value="ECO:0007669"/>
    <property type="project" value="UniProtKB-KW"/>
</dbReference>
<name>A0AAD9KMK0_RIDPI</name>
<evidence type="ECO:0000256" key="3">
    <source>
        <dbReference type="ARBA" id="ARBA00022723"/>
    </source>
</evidence>
<organism evidence="11 12">
    <name type="scientific">Ridgeia piscesae</name>
    <name type="common">Tubeworm</name>
    <dbReference type="NCBI Taxonomy" id="27915"/>
    <lineage>
        <taxon>Eukaryota</taxon>
        <taxon>Metazoa</taxon>
        <taxon>Spiralia</taxon>
        <taxon>Lophotrochozoa</taxon>
        <taxon>Annelida</taxon>
        <taxon>Polychaeta</taxon>
        <taxon>Sedentaria</taxon>
        <taxon>Canalipalpata</taxon>
        <taxon>Sabellida</taxon>
        <taxon>Siboglinidae</taxon>
        <taxon>Ridgeia</taxon>
    </lineage>
</organism>
<keyword evidence="3" id="KW-0479">Metal-binding</keyword>
<keyword evidence="5" id="KW-0863">Zinc-finger</keyword>
<keyword evidence="4" id="KW-0677">Repeat</keyword>
<keyword evidence="6" id="KW-0862">Zinc</keyword>
<evidence type="ECO:0000313" key="12">
    <source>
        <dbReference type="Proteomes" id="UP001209878"/>
    </source>
</evidence>
<evidence type="ECO:0000256" key="9">
    <source>
        <dbReference type="ARBA" id="ARBA00023242"/>
    </source>
</evidence>
<reference evidence="11" key="1">
    <citation type="journal article" date="2023" name="Mol. Biol. Evol.">
        <title>Third-Generation Sequencing Reveals the Adaptive Role of the Epigenome in Three Deep-Sea Polychaetes.</title>
        <authorList>
            <person name="Perez M."/>
            <person name="Aroh O."/>
            <person name="Sun Y."/>
            <person name="Lan Y."/>
            <person name="Juniper S.K."/>
            <person name="Young C.R."/>
            <person name="Angers B."/>
            <person name="Qian P.Y."/>
        </authorList>
    </citation>
    <scope>NUCLEOTIDE SEQUENCE</scope>
    <source>
        <strain evidence="11">R07B-5</strain>
    </source>
</reference>
<evidence type="ECO:0000256" key="1">
    <source>
        <dbReference type="ARBA" id="ARBA00004123"/>
    </source>
</evidence>
<evidence type="ECO:0000256" key="8">
    <source>
        <dbReference type="ARBA" id="ARBA00023163"/>
    </source>
</evidence>
<protein>
    <recommendedName>
        <fullName evidence="10">AEBP2-like C-terminal SH3 domain-containing protein</fullName>
    </recommendedName>
</protein>
<evidence type="ECO:0000256" key="2">
    <source>
        <dbReference type="ARBA" id="ARBA00022491"/>
    </source>
</evidence>
<dbReference type="Proteomes" id="UP001209878">
    <property type="component" value="Unassembled WGS sequence"/>
</dbReference>
<dbReference type="InterPro" id="IPR059034">
    <property type="entry name" value="SH3_AEBP2_C"/>
</dbReference>
<dbReference type="GO" id="GO:0006357">
    <property type="term" value="P:regulation of transcription by RNA polymerase II"/>
    <property type="evidence" value="ECO:0007669"/>
    <property type="project" value="TreeGrafter"/>
</dbReference>
<gene>
    <name evidence="11" type="ORF">NP493_843g01053</name>
</gene>
<keyword evidence="9" id="KW-0539">Nucleus</keyword>
<comment type="caution">
    <text evidence="11">The sequence shown here is derived from an EMBL/GenBank/DDBJ whole genome shotgun (WGS) entry which is preliminary data.</text>
</comment>
<dbReference type="AlphaFoldDB" id="A0AAD9KMK0"/>
<sequence>MQGWVGMTRQRSYLSTVISSVSNQLVTGPPKWLLGASLPHPKKPQVIARRTDKTGDSWCLLHWNPENILPDSWVTERTVETQHKRIIPLTDLPQQSMLTLHPSFYSTHRYRKHRRK</sequence>
<dbReference type="PANTHER" id="PTHR46541:SF1">
    <property type="entry name" value="ZINC FINGER PROTEIN AEBP2"/>
    <property type="match status" value="1"/>
</dbReference>
<evidence type="ECO:0000259" key="10">
    <source>
        <dbReference type="Pfam" id="PF26014"/>
    </source>
</evidence>
<evidence type="ECO:0000256" key="6">
    <source>
        <dbReference type="ARBA" id="ARBA00022833"/>
    </source>
</evidence>
<evidence type="ECO:0000256" key="4">
    <source>
        <dbReference type="ARBA" id="ARBA00022737"/>
    </source>
</evidence>
<evidence type="ECO:0000256" key="5">
    <source>
        <dbReference type="ARBA" id="ARBA00022771"/>
    </source>
</evidence>
<evidence type="ECO:0000256" key="7">
    <source>
        <dbReference type="ARBA" id="ARBA00023015"/>
    </source>
</evidence>
<evidence type="ECO:0000313" key="11">
    <source>
        <dbReference type="EMBL" id="KAK2173879.1"/>
    </source>
</evidence>
<dbReference type="Pfam" id="PF26014">
    <property type="entry name" value="SH3_AEBP2_C"/>
    <property type="match status" value="1"/>
</dbReference>
<keyword evidence="8" id="KW-0804">Transcription</keyword>
<keyword evidence="7" id="KW-0805">Transcription regulation</keyword>